<comment type="caution">
    <text evidence="2">The sequence shown here is derived from an EMBL/GenBank/DDBJ whole genome shotgun (WGS) entry which is preliminary data.</text>
</comment>
<dbReference type="AlphaFoldDB" id="A0A009IQE8"/>
<feature type="domain" description="ABC-type transport auxiliary lipoprotein component" evidence="1">
    <location>
        <begin position="20"/>
        <end position="192"/>
    </location>
</feature>
<dbReference type="InterPro" id="IPR005586">
    <property type="entry name" value="ABC_trans_aux"/>
</dbReference>
<dbReference type="Proteomes" id="UP000020595">
    <property type="component" value="Unassembled WGS sequence"/>
</dbReference>
<evidence type="ECO:0000259" key="1">
    <source>
        <dbReference type="Pfam" id="PF03886"/>
    </source>
</evidence>
<evidence type="ECO:0000313" key="2">
    <source>
        <dbReference type="EMBL" id="EXB06964.1"/>
    </source>
</evidence>
<dbReference type="SUPFAM" id="SSF159594">
    <property type="entry name" value="XCC0632-like"/>
    <property type="match status" value="1"/>
</dbReference>
<evidence type="ECO:0000313" key="3">
    <source>
        <dbReference type="Proteomes" id="UP000020595"/>
    </source>
</evidence>
<dbReference type="PATRIC" id="fig|1310613.3.peg.754"/>
<accession>A0A009IQE8</accession>
<gene>
    <name evidence="2" type="ORF">J512_0794</name>
</gene>
<organism evidence="2 3">
    <name type="scientific">Acinetobacter baumannii (strain 1295743)</name>
    <dbReference type="NCBI Taxonomy" id="1310613"/>
    <lineage>
        <taxon>Bacteria</taxon>
        <taxon>Pseudomonadati</taxon>
        <taxon>Pseudomonadota</taxon>
        <taxon>Gammaproteobacteria</taxon>
        <taxon>Moraxellales</taxon>
        <taxon>Moraxellaceae</taxon>
        <taxon>Acinetobacter</taxon>
        <taxon>Acinetobacter calcoaceticus/baumannii complex</taxon>
    </lineage>
</organism>
<reference evidence="2 3" key="1">
    <citation type="submission" date="2014-02" db="EMBL/GenBank/DDBJ databases">
        <title>Comparative genomics and transcriptomics to identify genetic mechanisms underlying the emergence of carbapenem resistant Acinetobacter baumannii (CRAb).</title>
        <authorList>
            <person name="Harris A.D."/>
            <person name="Johnson K.J."/>
            <person name="George J."/>
            <person name="Shefchek K."/>
            <person name="Daugherty S.C."/>
            <person name="Parankush S."/>
            <person name="Sadzewicz L."/>
            <person name="Tallon L."/>
            <person name="Sengamalay N."/>
            <person name="Hazen T.H."/>
            <person name="Rasko D.A."/>
        </authorList>
    </citation>
    <scope>NUCLEOTIDE SEQUENCE [LARGE SCALE GENOMIC DNA]</scope>
    <source>
        <strain evidence="2 3">1295743</strain>
    </source>
</reference>
<dbReference type="Gene3D" id="3.40.50.10610">
    <property type="entry name" value="ABC-type transport auxiliary lipoprotein component"/>
    <property type="match status" value="1"/>
</dbReference>
<sequence>MLLTAIAMTACSSSPTPNYYTLTPKVTPVSNSTVQVIEVLPVGIPDRLDRAPLVLQDSNGKSTVLDNERWTSTLGTQLRDTLSAGLQQKLGAIDSYSSGLSGNNQPLYRVSTDFSHFDIVDNSNINVAVSWVVKRQIPPTQLESTNPKVISNRGAQLNCRIAFKQPIDQKAKKMEAIVGASNEAMSQIINTISSSIVALDSNKKMNINNGICSS</sequence>
<name>A0A009IQE8_ACIB9</name>
<dbReference type="Pfam" id="PF03886">
    <property type="entry name" value="ABC_trans_aux"/>
    <property type="match status" value="1"/>
</dbReference>
<proteinExistence type="predicted"/>
<protein>
    <recommendedName>
        <fullName evidence="1">ABC-type transport auxiliary lipoprotein component domain-containing protein</fullName>
    </recommendedName>
</protein>
<dbReference type="EMBL" id="JEWH01000006">
    <property type="protein sequence ID" value="EXB06964.1"/>
    <property type="molecule type" value="Genomic_DNA"/>
</dbReference>